<gene>
    <name evidence="1" type="ORF">DPEC_G00039900</name>
</gene>
<dbReference type="Proteomes" id="UP001157502">
    <property type="component" value="Chromosome 3"/>
</dbReference>
<evidence type="ECO:0000313" key="1">
    <source>
        <dbReference type="EMBL" id="KAJ8014407.1"/>
    </source>
</evidence>
<organism evidence="1 2">
    <name type="scientific">Dallia pectoralis</name>
    <name type="common">Alaska blackfish</name>
    <dbReference type="NCBI Taxonomy" id="75939"/>
    <lineage>
        <taxon>Eukaryota</taxon>
        <taxon>Metazoa</taxon>
        <taxon>Chordata</taxon>
        <taxon>Craniata</taxon>
        <taxon>Vertebrata</taxon>
        <taxon>Euteleostomi</taxon>
        <taxon>Actinopterygii</taxon>
        <taxon>Neopterygii</taxon>
        <taxon>Teleostei</taxon>
        <taxon>Protacanthopterygii</taxon>
        <taxon>Esociformes</taxon>
        <taxon>Umbridae</taxon>
        <taxon>Dallia</taxon>
    </lineage>
</organism>
<reference evidence="1" key="1">
    <citation type="submission" date="2021-05" db="EMBL/GenBank/DDBJ databases">
        <authorList>
            <person name="Pan Q."/>
            <person name="Jouanno E."/>
            <person name="Zahm M."/>
            <person name="Klopp C."/>
            <person name="Cabau C."/>
            <person name="Louis A."/>
            <person name="Berthelot C."/>
            <person name="Parey E."/>
            <person name="Roest Crollius H."/>
            <person name="Montfort J."/>
            <person name="Robinson-Rechavi M."/>
            <person name="Bouchez O."/>
            <person name="Lampietro C."/>
            <person name="Lopez Roques C."/>
            <person name="Donnadieu C."/>
            <person name="Postlethwait J."/>
            <person name="Bobe J."/>
            <person name="Dillon D."/>
            <person name="Chandos A."/>
            <person name="von Hippel F."/>
            <person name="Guiguen Y."/>
        </authorList>
    </citation>
    <scope>NUCLEOTIDE SEQUENCE</scope>
    <source>
        <strain evidence="1">YG-Jan2019</strain>
    </source>
</reference>
<keyword evidence="2" id="KW-1185">Reference proteome</keyword>
<comment type="caution">
    <text evidence="1">The sequence shown here is derived from an EMBL/GenBank/DDBJ whole genome shotgun (WGS) entry which is preliminary data.</text>
</comment>
<sequence length="183" mass="20903">MIAGIISLMVMVTVIISTVMFLRNKKSNRILPHRRIRRRNKPPVKFNFPNHFRTPNKYMEKFLVQEPDVVVDNINCNNCNMVTKQPRPHMNVVSGHLWSLNQNGTIVSDHNSPQPPPPNAPALPPMLPGVKTGDRQWNVPTVSAIVPQLNPMRNGNRPIDSVNVALVSELKMRLDKRRLLNHY</sequence>
<proteinExistence type="predicted"/>
<evidence type="ECO:0000313" key="2">
    <source>
        <dbReference type="Proteomes" id="UP001157502"/>
    </source>
</evidence>
<accession>A0ACC2HF06</accession>
<name>A0ACC2HF06_DALPE</name>
<protein>
    <submittedName>
        <fullName evidence="1">Uncharacterized protein</fullName>
    </submittedName>
</protein>
<dbReference type="EMBL" id="CM055730">
    <property type="protein sequence ID" value="KAJ8014407.1"/>
    <property type="molecule type" value="Genomic_DNA"/>
</dbReference>